<name>A0AAV2C0B5_9ARAC</name>
<evidence type="ECO:0000313" key="3">
    <source>
        <dbReference type="EMBL" id="CAL1301593.1"/>
    </source>
</evidence>
<accession>A0AAV2C0B5</accession>
<dbReference type="SMART" id="SM00186">
    <property type="entry name" value="FBG"/>
    <property type="match status" value="1"/>
</dbReference>
<dbReference type="Proteomes" id="UP001497382">
    <property type="component" value="Unassembled WGS sequence"/>
</dbReference>
<dbReference type="PROSITE" id="PS51406">
    <property type="entry name" value="FIBRINOGEN_C_2"/>
    <property type="match status" value="1"/>
</dbReference>
<evidence type="ECO:0000313" key="4">
    <source>
        <dbReference type="Proteomes" id="UP001497382"/>
    </source>
</evidence>
<dbReference type="EMBL" id="CAXIEN010000765">
    <property type="protein sequence ID" value="CAL1301593.1"/>
    <property type="molecule type" value="Genomic_DNA"/>
</dbReference>
<dbReference type="Gene3D" id="3.90.215.10">
    <property type="entry name" value="Gamma Fibrinogen, chain A, domain 1"/>
    <property type="match status" value="1"/>
</dbReference>
<keyword evidence="4" id="KW-1185">Reference proteome</keyword>
<dbReference type="InterPro" id="IPR014716">
    <property type="entry name" value="Fibrinogen_a/b/g_C_1"/>
</dbReference>
<evidence type="ECO:0000256" key="1">
    <source>
        <dbReference type="SAM" id="MobiDB-lite"/>
    </source>
</evidence>
<dbReference type="InterPro" id="IPR050373">
    <property type="entry name" value="Fibrinogen_C-term_domain"/>
</dbReference>
<dbReference type="GO" id="GO:0005615">
    <property type="term" value="C:extracellular space"/>
    <property type="evidence" value="ECO:0007669"/>
    <property type="project" value="TreeGrafter"/>
</dbReference>
<gene>
    <name evidence="3" type="ORF">LARSCL_LOCUS22614</name>
</gene>
<organism evidence="3 4">
    <name type="scientific">Larinioides sclopetarius</name>
    <dbReference type="NCBI Taxonomy" id="280406"/>
    <lineage>
        <taxon>Eukaryota</taxon>
        <taxon>Metazoa</taxon>
        <taxon>Ecdysozoa</taxon>
        <taxon>Arthropoda</taxon>
        <taxon>Chelicerata</taxon>
        <taxon>Arachnida</taxon>
        <taxon>Araneae</taxon>
        <taxon>Araneomorphae</taxon>
        <taxon>Entelegynae</taxon>
        <taxon>Araneoidea</taxon>
        <taxon>Araneidae</taxon>
        <taxon>Larinioides</taxon>
    </lineage>
</organism>
<dbReference type="InterPro" id="IPR036056">
    <property type="entry name" value="Fibrinogen-like_C"/>
</dbReference>
<reference evidence="3 4" key="1">
    <citation type="submission" date="2024-04" db="EMBL/GenBank/DDBJ databases">
        <authorList>
            <person name="Rising A."/>
            <person name="Reimegard J."/>
            <person name="Sonavane S."/>
            <person name="Akerstrom W."/>
            <person name="Nylinder S."/>
            <person name="Hedman E."/>
            <person name="Kallberg Y."/>
        </authorList>
    </citation>
    <scope>NUCLEOTIDE SEQUENCE [LARGE SCALE GENOMIC DNA]</scope>
</reference>
<protein>
    <recommendedName>
        <fullName evidence="2">Fibrinogen C-terminal domain-containing protein</fullName>
    </recommendedName>
</protein>
<comment type="caution">
    <text evidence="3">The sequence shown here is derived from an EMBL/GenBank/DDBJ whole genome shotgun (WGS) entry which is preliminary data.</text>
</comment>
<evidence type="ECO:0000259" key="2">
    <source>
        <dbReference type="PROSITE" id="PS51406"/>
    </source>
</evidence>
<dbReference type="AlphaFoldDB" id="A0AAV2C0B5"/>
<dbReference type="InterPro" id="IPR002181">
    <property type="entry name" value="Fibrinogen_a/b/g_C_dom"/>
</dbReference>
<proteinExistence type="predicted"/>
<dbReference type="Pfam" id="PF00147">
    <property type="entry name" value="Fibrinogen_C"/>
    <property type="match status" value="1"/>
</dbReference>
<feature type="domain" description="Fibrinogen C-terminal" evidence="2">
    <location>
        <begin position="1"/>
        <end position="118"/>
    </location>
</feature>
<sequence>MEMENESGKSAFTLYENFWIGDEEAKYKLHISDASGPAGDSCRLHDGWPFYTVDQPNKAADNPSTRSGGWWRNGKETSSLNGLNLYKTGRKEDGINFHTFGDSTTSFKSTEIKVRPKRFH</sequence>
<dbReference type="SUPFAM" id="SSF56496">
    <property type="entry name" value="Fibrinogen C-terminal domain-like"/>
    <property type="match status" value="1"/>
</dbReference>
<feature type="region of interest" description="Disordered" evidence="1">
    <location>
        <begin position="54"/>
        <end position="73"/>
    </location>
</feature>
<dbReference type="PANTHER" id="PTHR19143">
    <property type="entry name" value="FIBRINOGEN/TENASCIN/ANGIOPOEITIN"/>
    <property type="match status" value="1"/>
</dbReference>